<evidence type="ECO:0000313" key="3">
    <source>
        <dbReference type="Proteomes" id="UP000825729"/>
    </source>
</evidence>
<comment type="caution">
    <text evidence="2">The sequence shown here is derived from an EMBL/GenBank/DDBJ whole genome shotgun (WGS) entry which is preliminary data.</text>
</comment>
<name>A0AAV7F698_ARIFI</name>
<protein>
    <submittedName>
        <fullName evidence="2">Uncharacterized protein</fullName>
    </submittedName>
</protein>
<dbReference type="Proteomes" id="UP000825729">
    <property type="component" value="Unassembled WGS sequence"/>
</dbReference>
<keyword evidence="3" id="KW-1185">Reference proteome</keyword>
<evidence type="ECO:0000256" key="1">
    <source>
        <dbReference type="SAM" id="MobiDB-lite"/>
    </source>
</evidence>
<proteinExistence type="predicted"/>
<accession>A0AAV7F698</accession>
<dbReference type="PANTHER" id="PTHR34193:SF1">
    <property type="entry name" value="EXPRESSED PROTEIN"/>
    <property type="match status" value="1"/>
</dbReference>
<feature type="region of interest" description="Disordered" evidence="1">
    <location>
        <begin position="63"/>
        <end position="103"/>
    </location>
</feature>
<dbReference type="EMBL" id="JAINDJ010000003">
    <property type="protein sequence ID" value="KAG9455312.1"/>
    <property type="molecule type" value="Genomic_DNA"/>
</dbReference>
<gene>
    <name evidence="2" type="ORF">H6P81_008216</name>
</gene>
<evidence type="ECO:0000313" key="2">
    <source>
        <dbReference type="EMBL" id="KAG9455312.1"/>
    </source>
</evidence>
<dbReference type="AlphaFoldDB" id="A0AAV7F698"/>
<reference evidence="2 3" key="1">
    <citation type="submission" date="2021-07" db="EMBL/GenBank/DDBJ databases">
        <title>The Aristolochia fimbriata genome: insights into angiosperm evolution, floral development and chemical biosynthesis.</title>
        <authorList>
            <person name="Jiao Y."/>
        </authorList>
    </citation>
    <scope>NUCLEOTIDE SEQUENCE [LARGE SCALE GENOMIC DNA]</scope>
    <source>
        <strain evidence="2">IBCAS-2021</strain>
        <tissue evidence="2">Leaf</tissue>
    </source>
</reference>
<dbReference type="PANTHER" id="PTHR34193">
    <property type="entry name" value="OS11G0199801 PROTEIN"/>
    <property type="match status" value="1"/>
</dbReference>
<organism evidence="2 3">
    <name type="scientific">Aristolochia fimbriata</name>
    <name type="common">White veined hardy Dutchman's pipe vine</name>
    <dbReference type="NCBI Taxonomy" id="158543"/>
    <lineage>
        <taxon>Eukaryota</taxon>
        <taxon>Viridiplantae</taxon>
        <taxon>Streptophyta</taxon>
        <taxon>Embryophyta</taxon>
        <taxon>Tracheophyta</taxon>
        <taxon>Spermatophyta</taxon>
        <taxon>Magnoliopsida</taxon>
        <taxon>Magnoliidae</taxon>
        <taxon>Piperales</taxon>
        <taxon>Aristolochiaceae</taxon>
        <taxon>Aristolochia</taxon>
    </lineage>
</organism>
<sequence>MISTEPEMSIGGGLWFPGKPTYQLPAVTARGKEIAMRRDELIGLLRDAPECDFELSLTDLVEKKSSGREEDPSSVPVEEKAKKFVRRSPQPRRISGSTRSRSDNSGVLLNLNVFAPFSLRRCRTVSGSSVSDRTALDCSFNSERDREKGKTKGCWPAIWGRSAVKARTGRRERSV</sequence>
<feature type="compositionally biased region" description="Basic and acidic residues" evidence="1">
    <location>
        <begin position="63"/>
        <end position="82"/>
    </location>
</feature>